<evidence type="ECO:0000256" key="2">
    <source>
        <dbReference type="SAM" id="Phobius"/>
    </source>
</evidence>
<dbReference type="OMA" id="HSHITCH"/>
<protein>
    <submittedName>
        <fullName evidence="3">Uncharacterized protein</fullName>
    </submittedName>
</protein>
<evidence type="ECO:0000313" key="3">
    <source>
        <dbReference type="EnsemblPlants" id="QL10p050388:mrna"/>
    </source>
</evidence>
<keyword evidence="4" id="KW-1185">Reference proteome</keyword>
<feature type="region of interest" description="Disordered" evidence="1">
    <location>
        <begin position="161"/>
        <end position="182"/>
    </location>
</feature>
<dbReference type="PANTHER" id="PTHR31170:SF9">
    <property type="entry name" value="PROTEIN, PUTATIVE (DUF247)-RELATED"/>
    <property type="match status" value="1"/>
</dbReference>
<feature type="compositionally biased region" description="Basic and acidic residues" evidence="1">
    <location>
        <begin position="170"/>
        <end position="182"/>
    </location>
</feature>
<keyword evidence="2" id="KW-0472">Membrane</keyword>
<dbReference type="EMBL" id="LRBV02000010">
    <property type="status" value="NOT_ANNOTATED_CDS"/>
    <property type="molecule type" value="Genomic_DNA"/>
</dbReference>
<evidence type="ECO:0000313" key="4">
    <source>
        <dbReference type="Proteomes" id="UP000594261"/>
    </source>
</evidence>
<sequence>MYNNVGTQPGVPRPPVNAANAPPNPFANAFYGAGFGLIKGGLGACGETILGSSSEYVQSNSLLNNLRGIRRKFCAFLTPPGCWLLLPPPNTPPDAAASHCFHIAPWVFSASQTRLPSLRSGSFFQAFNQQLHFNNREALVFVKEDNLEMEQSASKEIQLATASTNNEEQNTEKEADISGGNEKKNDDLIIEISKIVKRTESQLLEECRIYRLPRYLRKWNEEAYTPQVISIGPYHHENQRLKAMEEHKERYFRSFMKRSERSLEYLVGTVRELEERIRRCYEETIDLTSDRFVKMILLDACFILELLFRRSSLSLTSHDDSMVVEPRAAAVKVDLLLFENQLPFFVIKELQHLAFPSLSDAFFFKNMFSYFDVFTDIQYRQPKPNVEIAHLTDLLRTFMLPSPEELPERITEHPKLLYSATQLHKAGVKFRLGKSERSFQIKFEDGVLEIPKLEIEGVTEVVIRNVMALEQTCYIGSAYFTDYFIFMDFLINSRKDVDLLTKKKILVNYLGDNNAVMSMINNLNKGIVSETVRDDYRNLYGELNRFYEKSWHRWEATLKSEYFSTPWRFASTVAAIVLLLLTFMQTASSMIDLFTK</sequence>
<dbReference type="AlphaFoldDB" id="A0A7N2RCH6"/>
<reference evidence="3 4" key="1">
    <citation type="journal article" date="2016" name="G3 (Bethesda)">
        <title>First Draft Assembly and Annotation of the Genome of a California Endemic Oak Quercus lobata Nee (Fagaceae).</title>
        <authorList>
            <person name="Sork V.L."/>
            <person name="Fitz-Gibbon S.T."/>
            <person name="Puiu D."/>
            <person name="Crepeau M."/>
            <person name="Gugger P.F."/>
            <person name="Sherman R."/>
            <person name="Stevens K."/>
            <person name="Langley C.H."/>
            <person name="Pellegrini M."/>
            <person name="Salzberg S.L."/>
        </authorList>
    </citation>
    <scope>NUCLEOTIDE SEQUENCE [LARGE SCALE GENOMIC DNA]</scope>
    <source>
        <strain evidence="3 4">cv. SW786</strain>
    </source>
</reference>
<name>A0A7N2RCH6_QUELO</name>
<evidence type="ECO:0000256" key="1">
    <source>
        <dbReference type="SAM" id="MobiDB-lite"/>
    </source>
</evidence>
<keyword evidence="2" id="KW-1133">Transmembrane helix</keyword>
<organism evidence="3 4">
    <name type="scientific">Quercus lobata</name>
    <name type="common">Valley oak</name>
    <dbReference type="NCBI Taxonomy" id="97700"/>
    <lineage>
        <taxon>Eukaryota</taxon>
        <taxon>Viridiplantae</taxon>
        <taxon>Streptophyta</taxon>
        <taxon>Embryophyta</taxon>
        <taxon>Tracheophyta</taxon>
        <taxon>Spermatophyta</taxon>
        <taxon>Magnoliopsida</taxon>
        <taxon>eudicotyledons</taxon>
        <taxon>Gunneridae</taxon>
        <taxon>Pentapetalae</taxon>
        <taxon>rosids</taxon>
        <taxon>fabids</taxon>
        <taxon>Fagales</taxon>
        <taxon>Fagaceae</taxon>
        <taxon>Quercus</taxon>
    </lineage>
</organism>
<feature type="transmembrane region" description="Helical" evidence="2">
    <location>
        <begin position="567"/>
        <end position="587"/>
    </location>
</feature>
<dbReference type="EnsemblPlants" id="QL10p050388:mrna">
    <property type="protein sequence ID" value="QL10p050388:mrna"/>
    <property type="gene ID" value="QL10p050388"/>
</dbReference>
<dbReference type="PANTHER" id="PTHR31170">
    <property type="entry name" value="BNAC04G53230D PROTEIN"/>
    <property type="match status" value="1"/>
</dbReference>
<dbReference type="Proteomes" id="UP000594261">
    <property type="component" value="Chromosome 10"/>
</dbReference>
<keyword evidence="2" id="KW-0812">Transmembrane</keyword>
<dbReference type="InParanoid" id="A0A7N2RCH6"/>
<dbReference type="Pfam" id="PF03140">
    <property type="entry name" value="DUF247"/>
    <property type="match status" value="1"/>
</dbReference>
<reference evidence="3" key="2">
    <citation type="submission" date="2021-01" db="UniProtKB">
        <authorList>
            <consortium name="EnsemblPlants"/>
        </authorList>
    </citation>
    <scope>IDENTIFICATION</scope>
</reference>
<dbReference type="Gramene" id="QL10p050388:mrna">
    <property type="protein sequence ID" value="QL10p050388:mrna"/>
    <property type="gene ID" value="QL10p050388"/>
</dbReference>
<accession>A0A7N2RCH6</accession>
<proteinExistence type="predicted"/>
<dbReference type="InterPro" id="IPR004158">
    <property type="entry name" value="DUF247_pln"/>
</dbReference>